<protein>
    <recommendedName>
        <fullName evidence="1">BTB domain-containing protein</fullName>
    </recommendedName>
</protein>
<dbReference type="InterPro" id="IPR011333">
    <property type="entry name" value="SKP1/BTB/POZ_sf"/>
</dbReference>
<dbReference type="InterPro" id="IPR011705">
    <property type="entry name" value="BACK"/>
</dbReference>
<dbReference type="PROSITE" id="PS50097">
    <property type="entry name" value="BTB"/>
    <property type="match status" value="1"/>
</dbReference>
<organism evidence="2">
    <name type="scientific">Timema monikensis</name>
    <dbReference type="NCBI Taxonomy" id="170555"/>
    <lineage>
        <taxon>Eukaryota</taxon>
        <taxon>Metazoa</taxon>
        <taxon>Ecdysozoa</taxon>
        <taxon>Arthropoda</taxon>
        <taxon>Hexapoda</taxon>
        <taxon>Insecta</taxon>
        <taxon>Pterygota</taxon>
        <taxon>Neoptera</taxon>
        <taxon>Polyneoptera</taxon>
        <taxon>Phasmatodea</taxon>
        <taxon>Timematodea</taxon>
        <taxon>Timematoidea</taxon>
        <taxon>Timematidae</taxon>
        <taxon>Timema</taxon>
    </lineage>
</organism>
<reference evidence="2" key="1">
    <citation type="submission" date="2020-11" db="EMBL/GenBank/DDBJ databases">
        <authorList>
            <person name="Tran Van P."/>
        </authorList>
    </citation>
    <scope>NUCLEOTIDE SEQUENCE</scope>
</reference>
<dbReference type="PANTHER" id="PTHR45774">
    <property type="entry name" value="BTB/POZ DOMAIN-CONTAINING"/>
    <property type="match status" value="1"/>
</dbReference>
<dbReference type="Gene3D" id="1.25.40.420">
    <property type="match status" value="1"/>
</dbReference>
<proteinExistence type="predicted"/>
<dbReference type="Pfam" id="PF00651">
    <property type="entry name" value="BTB"/>
    <property type="match status" value="1"/>
</dbReference>
<dbReference type="InterPro" id="IPR000210">
    <property type="entry name" value="BTB/POZ_dom"/>
</dbReference>
<accession>A0A7R9EAS4</accession>
<gene>
    <name evidence="2" type="ORF">TMSB3V08_LOCUS7255</name>
</gene>
<dbReference type="SUPFAM" id="SSF54695">
    <property type="entry name" value="POZ domain"/>
    <property type="match status" value="1"/>
</dbReference>
<dbReference type="GO" id="GO:0000932">
    <property type="term" value="C:P-body"/>
    <property type="evidence" value="ECO:0007669"/>
    <property type="project" value="TreeGrafter"/>
</dbReference>
<evidence type="ECO:0000259" key="1">
    <source>
        <dbReference type="PROSITE" id="PS50097"/>
    </source>
</evidence>
<dbReference type="AlphaFoldDB" id="A0A7R9EAS4"/>
<dbReference type="EMBL" id="OB794517">
    <property type="protein sequence ID" value="CAD7430500.1"/>
    <property type="molecule type" value="Genomic_DNA"/>
</dbReference>
<sequence>MEGRNEPMGVLSIYDLMRNVKVGQNGVLIRMRHLLETSQWSDVTFVVGRSAEEEETLRAHKLLLAASSPVFEAMLYGSLAESGPVRVTDLKPRTFLSLLEYVYTDESNFHEMEDAFETLYAAKKYLLPQLVTRCNEYISSLLRFSNVCFVLEFAMGIHEERLSEKCLLFIGQNAREVLSHSSFLSIKQSTLAVILDQDDLDVKSELEVLDAVLRWSTEECRRRKLSSKPCNKRKVIGPTMEKIRLLTLTAEQFLGVVGLKDILTPEEFRDVLSFLVKPNSCEVPAGVCANDTPREVSSSRRNVGAPASCHFCSDSTVVTTLIQPEQISKDDLVQYESNALDYLVIGVRRKCICIHVARVWKTIFWKTTLSTLDLDSNLDLPVIGSLVYCESSTLDHTAIDAGIIFILQVVSNQCSRICVKGEWKTIWENHPQYIRPGLNLDLSVNGSLVHCESSVLDHAATEVVSSSLEFFHQSQCVSYMLGLFASEKLVQLLIGLSGVQSSVKQGRHQVSGSIVAARSFQGYIIWSGNFSKPSAVSCELSVSTKEAMGLLYITTPLKIPKSSKHS</sequence>
<evidence type="ECO:0000313" key="2">
    <source>
        <dbReference type="EMBL" id="CAD7430500.1"/>
    </source>
</evidence>
<dbReference type="PANTHER" id="PTHR45774:SF3">
    <property type="entry name" value="BTB (POZ) DOMAIN-CONTAINING 2B-RELATED"/>
    <property type="match status" value="1"/>
</dbReference>
<dbReference type="SMART" id="SM00225">
    <property type="entry name" value="BTB"/>
    <property type="match status" value="1"/>
</dbReference>
<feature type="domain" description="BTB" evidence="1">
    <location>
        <begin position="41"/>
        <end position="111"/>
    </location>
</feature>
<dbReference type="Gene3D" id="3.30.710.10">
    <property type="entry name" value="Potassium Channel Kv1.1, Chain A"/>
    <property type="match status" value="1"/>
</dbReference>
<dbReference type="Pfam" id="PF07707">
    <property type="entry name" value="BACK"/>
    <property type="match status" value="1"/>
</dbReference>
<dbReference type="SMART" id="SM00875">
    <property type="entry name" value="BACK"/>
    <property type="match status" value="1"/>
</dbReference>
<dbReference type="GO" id="GO:0005829">
    <property type="term" value="C:cytosol"/>
    <property type="evidence" value="ECO:0007669"/>
    <property type="project" value="TreeGrafter"/>
</dbReference>
<dbReference type="GO" id="GO:0022008">
    <property type="term" value="P:neurogenesis"/>
    <property type="evidence" value="ECO:0007669"/>
    <property type="project" value="TreeGrafter"/>
</dbReference>
<name>A0A7R9EAS4_9NEOP</name>